<accession>A0A7X5X8N8</accession>
<gene>
    <name evidence="3" type="ORF">SMALB_6703</name>
</gene>
<feature type="compositionally biased region" description="Basic residues" evidence="1">
    <location>
        <begin position="176"/>
        <end position="202"/>
    </location>
</feature>
<organism evidence="3 4">
    <name type="scientific">Streptomyces malaysiensis</name>
    <dbReference type="NCBI Taxonomy" id="92644"/>
    <lineage>
        <taxon>Bacteria</taxon>
        <taxon>Bacillati</taxon>
        <taxon>Actinomycetota</taxon>
        <taxon>Actinomycetes</taxon>
        <taxon>Kitasatosporales</taxon>
        <taxon>Streptomycetaceae</taxon>
        <taxon>Streptomyces</taxon>
        <taxon>Streptomyces violaceusniger group</taxon>
    </lineage>
</organism>
<feature type="region of interest" description="Disordered" evidence="1">
    <location>
        <begin position="389"/>
        <end position="411"/>
    </location>
</feature>
<name>A0A7X5X8N8_STRMQ</name>
<dbReference type="EMBL" id="JAALLH010000001">
    <property type="protein sequence ID" value="NIY68607.1"/>
    <property type="molecule type" value="Genomic_DNA"/>
</dbReference>
<dbReference type="Pfam" id="PF01551">
    <property type="entry name" value="Peptidase_M23"/>
    <property type="match status" value="1"/>
</dbReference>
<protein>
    <recommendedName>
        <fullName evidence="2">M23ase beta-sheet core domain-containing protein</fullName>
    </recommendedName>
</protein>
<dbReference type="Gene3D" id="2.70.70.10">
    <property type="entry name" value="Glucose Permease (Domain IIA)"/>
    <property type="match status" value="1"/>
</dbReference>
<evidence type="ECO:0000313" key="4">
    <source>
        <dbReference type="Proteomes" id="UP000536624"/>
    </source>
</evidence>
<evidence type="ECO:0000256" key="1">
    <source>
        <dbReference type="SAM" id="MobiDB-lite"/>
    </source>
</evidence>
<comment type="caution">
    <text evidence="3">The sequence shown here is derived from an EMBL/GenBank/DDBJ whole genome shotgun (WGS) entry which is preliminary data.</text>
</comment>
<evidence type="ECO:0000259" key="2">
    <source>
        <dbReference type="Pfam" id="PF01551"/>
    </source>
</evidence>
<sequence length="411" mass="43364">MLRGWQPPPSPWAAGHRGVDLAARPAERVRAAAAGRVSFAGPVAGREVLVIELSGAGSPPLRTTYEPVHATVSKGERVAAGQVVGVVAPGPFHCPPGCLHWGLRRADRYLDPLSLLPPSMLRGGPSRLLPVFAVRDAPMVSALASPAGDTRLSTAAALMAASLWARIRLGRPSASRPRRPRPGRTRIRSRRGAPRTRSRPGHAPRAPGDPHAQWGGWGGGEDRRGSALDAAQGHGDGRLGDPLGVLGRAELDTPDRRVHDALEQHGREPGLLMPESREGLDHHGDQPAMGGPDLLPRARVQLTGGDRHHRTVPSVADERQLPTDIRLDLRLRPVGPLHGGLDLGGPDREVDGAQFLDHGGAGAEILIDGGPCQSRVLGEGGEGQRLRTTLGQQGAGGLQKGRALHRPVLGH</sequence>
<dbReference type="InterPro" id="IPR016047">
    <property type="entry name" value="M23ase_b-sheet_dom"/>
</dbReference>
<proteinExistence type="predicted"/>
<reference evidence="3 4" key="1">
    <citation type="submission" date="2020-02" db="EMBL/GenBank/DDBJ databases">
        <title>Streptomyces malaysiensis DSM14702 (JHCC583434, PFL_A843) Genome sequencing and assembly.</title>
        <authorList>
            <person name="Samborskyy M."/>
        </authorList>
    </citation>
    <scope>NUCLEOTIDE SEQUENCE [LARGE SCALE GENOMIC DNA]</scope>
    <source>
        <strain evidence="3 4">DSM 14702</strain>
    </source>
</reference>
<dbReference type="SUPFAM" id="SSF51261">
    <property type="entry name" value="Duplicated hybrid motif"/>
    <property type="match status" value="1"/>
</dbReference>
<dbReference type="AlphaFoldDB" id="A0A7X5X8N8"/>
<dbReference type="InterPro" id="IPR011055">
    <property type="entry name" value="Dup_hybrid_motif"/>
</dbReference>
<feature type="region of interest" description="Disordered" evidence="1">
    <location>
        <begin position="171"/>
        <end position="247"/>
    </location>
</feature>
<dbReference type="Proteomes" id="UP000536624">
    <property type="component" value="Unassembled WGS sequence"/>
</dbReference>
<evidence type="ECO:0000313" key="3">
    <source>
        <dbReference type="EMBL" id="NIY68607.1"/>
    </source>
</evidence>
<feature type="domain" description="M23ase beta-sheet core" evidence="2">
    <location>
        <begin position="15"/>
        <end position="112"/>
    </location>
</feature>